<dbReference type="Proteomes" id="UP001063166">
    <property type="component" value="Unassembled WGS sequence"/>
</dbReference>
<keyword evidence="2" id="KW-1185">Reference proteome</keyword>
<dbReference type="GO" id="GO:0003677">
    <property type="term" value="F:DNA binding"/>
    <property type="evidence" value="ECO:0007669"/>
    <property type="project" value="InterPro"/>
</dbReference>
<reference evidence="1" key="1">
    <citation type="submission" date="2022-07" db="EMBL/GenBank/DDBJ databases">
        <title>The genome of Lyophyllum shimeji provides insight into the initial evolution of ectomycorrhizal fungal genome.</title>
        <authorList>
            <person name="Kobayashi Y."/>
            <person name="Shibata T."/>
            <person name="Hirakawa H."/>
            <person name="Shigenobu S."/>
            <person name="Nishiyama T."/>
            <person name="Yamada A."/>
            <person name="Hasebe M."/>
            <person name="Kawaguchi M."/>
        </authorList>
    </citation>
    <scope>NUCLEOTIDE SEQUENCE</scope>
    <source>
        <strain evidence="1">AT787</strain>
    </source>
</reference>
<protein>
    <submittedName>
        <fullName evidence="1">Uncharacterized protein</fullName>
    </submittedName>
</protein>
<gene>
    <name evidence="1" type="ORF">LshimejAT787_3600030</name>
</gene>
<comment type="caution">
    <text evidence="1">The sequence shown here is derived from an EMBL/GenBank/DDBJ whole genome shotgun (WGS) entry which is preliminary data.</text>
</comment>
<evidence type="ECO:0000313" key="2">
    <source>
        <dbReference type="Proteomes" id="UP001063166"/>
    </source>
</evidence>
<accession>A0A9P3Q1Z4</accession>
<dbReference type="AlphaFoldDB" id="A0A9P3Q1Z4"/>
<dbReference type="InterPro" id="IPR011010">
    <property type="entry name" value="DNA_brk_join_enz"/>
</dbReference>
<dbReference type="OrthoDB" id="3163890at2759"/>
<organism evidence="1 2">
    <name type="scientific">Lyophyllum shimeji</name>
    <name type="common">Hon-shimeji</name>
    <name type="synonym">Tricholoma shimeji</name>
    <dbReference type="NCBI Taxonomy" id="47721"/>
    <lineage>
        <taxon>Eukaryota</taxon>
        <taxon>Fungi</taxon>
        <taxon>Dikarya</taxon>
        <taxon>Basidiomycota</taxon>
        <taxon>Agaricomycotina</taxon>
        <taxon>Agaricomycetes</taxon>
        <taxon>Agaricomycetidae</taxon>
        <taxon>Agaricales</taxon>
        <taxon>Tricholomatineae</taxon>
        <taxon>Lyophyllaceae</taxon>
        <taxon>Lyophyllum</taxon>
    </lineage>
</organism>
<dbReference type="EMBL" id="BRPK01000036">
    <property type="protein sequence ID" value="GLB45891.1"/>
    <property type="molecule type" value="Genomic_DNA"/>
</dbReference>
<evidence type="ECO:0000313" key="1">
    <source>
        <dbReference type="EMBL" id="GLB45891.1"/>
    </source>
</evidence>
<name>A0A9P3Q1Z4_LYOSH</name>
<dbReference type="SUPFAM" id="SSF56349">
    <property type="entry name" value="DNA breaking-rejoining enzymes"/>
    <property type="match status" value="1"/>
</dbReference>
<sequence length="350" mass="39440">MATRNSLAEHDNAELSSLMRDEAVKLDLEDCPVDQDNLDALVDGSLEDFPEDTVQDDISEYAARIARANITQGTRDGHIWITKHYIAFCKRRDPNWDPLRVDWRTLHDIRDFITQKCGSKEEGCEGRKYSTAVSTRAALTFWYKTIRPHESVSEWRHEPKTGECSGLPTRSRVVSTFMVGLEKTKAKSGEVSQSARALTLQDMHRLHDECMAGRGKSIMEQRWGVVRYAAYLLAWLMFLRVDEVVNLEFESIEVIPGERSYLSVALKTRKTAQTGILHSWKLLSESVIDSDMSSTPAYGSLGAQICSMNHLIRTLGFKAAYSFSMVKVPLSPRGSPATPIVLTDTMEESI</sequence>
<proteinExistence type="predicted"/>